<sequence>MVEQHKQKKFTNRLSNETSPYLLQHAHNPVDWYPWGEEALQKARQEDKPILLSVGYSACHWCHVMEHESFENEQIAQIMNQHFVSIKVDREERPDIDGIYMQAVQAMTGSGGWPMTVFLMPDGRPFFGGTYFPPQDRRYGQQVSPGFPRILLNVATAYREHREEIEEQATQLAEYLKEQSSTPLRPKRPLSNLPVVLTQLTQAGLALAKSFDAIYGGFGSAPKFPNTMSLEFLLRLHLHQMRGETQSIRTDGIPAELEIVETSLQKMANGGIYDQLGGGFHRYSVDEEWLVPHFEKMLYDNALLSRLYLHAYLVTGNAFYRRIVEETLEYIRREMLSPEGGFYSTQDADSEGHEGKFFVWTPAEIESVLPQQDARLFQAYYDVTAGGNFEGKNILHVEEHAETVAQRLGVSLSELQESLQRSRASLFELREQRIKPARDEKILTSWNGLMLRSFAEAGRYLGREDYLQIAQQNAEFLLSNLRHEGRLLRTYKDGRARLNGYLEDYTFLADGLLALYEADFQPRWLSEARALIEQTIELFVDTENGGFFETGQDHEALINRPKDIMDNAIPAGNSVAIDVLLRLFAFTGEQSYRERADSYLQPLAELFVQYPQTFGHVLGALDFALSASQELAIIGHPEDRETQALLAVINQRYRPNSVLASGEPAGAEAPVPLLAERPLKDGRATAYVCRNFACQAPVTTPEELMALL</sequence>
<dbReference type="PANTHER" id="PTHR42899:SF1">
    <property type="entry name" value="SPERMATOGENESIS-ASSOCIATED PROTEIN 20"/>
    <property type="match status" value="1"/>
</dbReference>
<dbReference type="InterPro" id="IPR012341">
    <property type="entry name" value="6hp_glycosidase-like_sf"/>
</dbReference>
<dbReference type="GO" id="GO:0005975">
    <property type="term" value="P:carbohydrate metabolic process"/>
    <property type="evidence" value="ECO:0007669"/>
    <property type="project" value="InterPro"/>
</dbReference>
<dbReference type="InterPro" id="IPR004879">
    <property type="entry name" value="Ssp411-like_TRX"/>
</dbReference>
<feature type="domain" description="Spermatogenesis-associated protein 20-like TRX" evidence="1">
    <location>
        <begin position="11"/>
        <end position="176"/>
    </location>
</feature>
<evidence type="ECO:0000313" key="2">
    <source>
        <dbReference type="EMBL" id="GCE14041.1"/>
    </source>
</evidence>
<dbReference type="EMBL" id="BIFR01000001">
    <property type="protein sequence ID" value="GCE14041.1"/>
    <property type="molecule type" value="Genomic_DNA"/>
</dbReference>
<dbReference type="Gene3D" id="1.50.10.10">
    <property type="match status" value="1"/>
</dbReference>
<gene>
    <name evidence="2" type="ORF">KTT_39000</name>
</gene>
<dbReference type="SUPFAM" id="SSF48208">
    <property type="entry name" value="Six-hairpin glycosidases"/>
    <property type="match status" value="1"/>
</dbReference>
<dbReference type="Proteomes" id="UP000287352">
    <property type="component" value="Unassembled WGS sequence"/>
</dbReference>
<dbReference type="InterPro" id="IPR024705">
    <property type="entry name" value="Ssp411"/>
</dbReference>
<dbReference type="SUPFAM" id="SSF52833">
    <property type="entry name" value="Thioredoxin-like"/>
    <property type="match status" value="1"/>
</dbReference>
<evidence type="ECO:0000259" key="1">
    <source>
        <dbReference type="Pfam" id="PF03190"/>
    </source>
</evidence>
<dbReference type="AlphaFoldDB" id="A0A402A4W0"/>
<dbReference type="Pfam" id="PF03190">
    <property type="entry name" value="Thioredox_DsbH"/>
    <property type="match status" value="1"/>
</dbReference>
<dbReference type="InterPro" id="IPR008928">
    <property type="entry name" value="6-hairpin_glycosidase_sf"/>
</dbReference>
<accession>A0A402A4W0</accession>
<dbReference type="PIRSF" id="PIRSF006402">
    <property type="entry name" value="UCP006402_thioredoxin"/>
    <property type="match status" value="1"/>
</dbReference>
<evidence type="ECO:0000313" key="3">
    <source>
        <dbReference type="Proteomes" id="UP000287352"/>
    </source>
</evidence>
<dbReference type="CDD" id="cd02955">
    <property type="entry name" value="SSP411"/>
    <property type="match status" value="1"/>
</dbReference>
<name>A0A402A4W0_9CHLR</name>
<proteinExistence type="predicted"/>
<dbReference type="OrthoDB" id="9762614at2"/>
<comment type="caution">
    <text evidence="2">The sequence shown here is derived from an EMBL/GenBank/DDBJ whole genome shotgun (WGS) entry which is preliminary data.</text>
</comment>
<protein>
    <submittedName>
        <fullName evidence="2">Thioredoxin domain-containing protein</fullName>
    </submittedName>
</protein>
<organism evidence="2 3">
    <name type="scientific">Tengunoibacter tsumagoiensis</name>
    <dbReference type="NCBI Taxonomy" id="2014871"/>
    <lineage>
        <taxon>Bacteria</taxon>
        <taxon>Bacillati</taxon>
        <taxon>Chloroflexota</taxon>
        <taxon>Ktedonobacteria</taxon>
        <taxon>Ktedonobacterales</taxon>
        <taxon>Dictyobacteraceae</taxon>
        <taxon>Tengunoibacter</taxon>
    </lineage>
</organism>
<dbReference type="InterPro" id="IPR036249">
    <property type="entry name" value="Thioredoxin-like_sf"/>
</dbReference>
<reference evidence="3" key="1">
    <citation type="submission" date="2018-12" db="EMBL/GenBank/DDBJ databases">
        <title>Tengunoibacter tsumagoiensis gen. nov., sp. nov., Dictyobacter kobayashii sp. nov., D. alpinus sp. nov., and D. joshuensis sp. nov. and description of Dictyobacteraceae fam. nov. within the order Ktedonobacterales isolated from Tengu-no-mugimeshi.</title>
        <authorList>
            <person name="Wang C.M."/>
            <person name="Zheng Y."/>
            <person name="Sakai Y."/>
            <person name="Toyoda A."/>
            <person name="Minakuchi Y."/>
            <person name="Abe K."/>
            <person name="Yokota A."/>
            <person name="Yabe S."/>
        </authorList>
    </citation>
    <scope>NUCLEOTIDE SEQUENCE [LARGE SCALE GENOMIC DNA]</scope>
    <source>
        <strain evidence="3">Uno3</strain>
    </source>
</reference>
<dbReference type="RefSeq" id="WP_126581522.1">
    <property type="nucleotide sequence ID" value="NZ_BIFR01000001.1"/>
</dbReference>
<keyword evidence="3" id="KW-1185">Reference proteome</keyword>
<dbReference type="Gene3D" id="3.40.30.10">
    <property type="entry name" value="Glutaredoxin"/>
    <property type="match status" value="1"/>
</dbReference>
<dbReference type="PANTHER" id="PTHR42899">
    <property type="entry name" value="SPERMATOGENESIS-ASSOCIATED PROTEIN 20"/>
    <property type="match status" value="1"/>
</dbReference>